<evidence type="ECO:0000256" key="7">
    <source>
        <dbReference type="SAM" id="Phobius"/>
    </source>
</evidence>
<dbReference type="Pfam" id="PF25954">
    <property type="entry name" value="Beta-barrel_RND_2"/>
    <property type="match status" value="1"/>
</dbReference>
<evidence type="ECO:0000259" key="9">
    <source>
        <dbReference type="Pfam" id="PF25954"/>
    </source>
</evidence>
<organism evidence="10 11">
    <name type="scientific">Microbulbifer harenosus</name>
    <dbReference type="NCBI Taxonomy" id="2576840"/>
    <lineage>
        <taxon>Bacteria</taxon>
        <taxon>Pseudomonadati</taxon>
        <taxon>Pseudomonadota</taxon>
        <taxon>Gammaproteobacteria</taxon>
        <taxon>Cellvibrionales</taxon>
        <taxon>Microbulbiferaceae</taxon>
        <taxon>Microbulbifer</taxon>
    </lineage>
</organism>
<evidence type="ECO:0000256" key="4">
    <source>
        <dbReference type="ARBA" id="ARBA00022989"/>
    </source>
</evidence>
<dbReference type="InterPro" id="IPR050739">
    <property type="entry name" value="MFP"/>
</dbReference>
<keyword evidence="4 7" id="KW-1133">Transmembrane helix</keyword>
<sequence>MTEVVSEVVNKSRSRRLALGLGIAVAGAVAAWCIWGGGGSVHTDNAYVKADKLALSLEVSGIVAEVPIKANQHVNKGDLLVQLDDTSFRLAVAEAEAHLAQVKNQVHARQADYAEAEAELQQAQTDAEFYRRQLDRNEKLGKVALSEAQLDESRQKLDQAKAKIAINSEKLASLRAELGGNSQVPLEQQADVMVAQAQLDKARYQLSRTRIVAPVSGVVANEVPQVGELAVTGMSVVTLLSSDDMWVEANLKETQLEHVQAGQQAEITVDAYPGVKFQALVESLSGAAGSEFALIPAQNASGNWVKVVQRVPVRLRLLPVDHIADSQAPVLRAGMSAEVVIDTTEDKKLVSARAANGSDSRVVL</sequence>
<gene>
    <name evidence="10" type="ORF">FDY93_17190</name>
</gene>
<dbReference type="Pfam" id="PF25917">
    <property type="entry name" value="BSH_RND"/>
    <property type="match status" value="1"/>
</dbReference>
<evidence type="ECO:0000259" key="8">
    <source>
        <dbReference type="Pfam" id="PF25917"/>
    </source>
</evidence>
<evidence type="ECO:0000256" key="2">
    <source>
        <dbReference type="ARBA" id="ARBA00009477"/>
    </source>
</evidence>
<evidence type="ECO:0000256" key="1">
    <source>
        <dbReference type="ARBA" id="ARBA00004167"/>
    </source>
</evidence>
<dbReference type="RefSeq" id="WP_138236977.1">
    <property type="nucleotide sequence ID" value="NZ_CP185860.1"/>
</dbReference>
<dbReference type="PANTHER" id="PTHR30386:SF26">
    <property type="entry name" value="TRANSPORT PROTEIN COMB"/>
    <property type="match status" value="1"/>
</dbReference>
<keyword evidence="3 7" id="KW-0812">Transmembrane</keyword>
<evidence type="ECO:0000256" key="6">
    <source>
        <dbReference type="SAM" id="Coils"/>
    </source>
</evidence>
<dbReference type="Proteomes" id="UP000306791">
    <property type="component" value="Unassembled WGS sequence"/>
</dbReference>
<dbReference type="InterPro" id="IPR058625">
    <property type="entry name" value="MdtA-like_BSH"/>
</dbReference>
<reference evidence="10 11" key="1">
    <citation type="submission" date="2019-05" db="EMBL/GenBank/DDBJ databases">
        <title>Microbulbifer harenosus sp. nov., an alginate-degrading bacterium isolated from coastal sand.</title>
        <authorList>
            <person name="Huang H."/>
            <person name="Mo K."/>
            <person name="Bao S."/>
        </authorList>
    </citation>
    <scope>NUCLEOTIDE SEQUENCE [LARGE SCALE GENOMIC DNA]</scope>
    <source>
        <strain evidence="10 11">HB161719</strain>
    </source>
</reference>
<comment type="subcellular location">
    <subcellularLocation>
        <location evidence="1">Membrane</location>
        <topology evidence="1">Single-pass membrane protein</topology>
    </subcellularLocation>
</comment>
<evidence type="ECO:0000313" key="10">
    <source>
        <dbReference type="EMBL" id="TLM74767.1"/>
    </source>
</evidence>
<proteinExistence type="inferred from homology"/>
<keyword evidence="5 7" id="KW-0472">Membrane</keyword>
<dbReference type="EMBL" id="VANI01000020">
    <property type="protein sequence ID" value="TLM74767.1"/>
    <property type="molecule type" value="Genomic_DNA"/>
</dbReference>
<evidence type="ECO:0000313" key="11">
    <source>
        <dbReference type="Proteomes" id="UP000306791"/>
    </source>
</evidence>
<feature type="coiled-coil region" evidence="6">
    <location>
        <begin position="99"/>
        <end position="177"/>
    </location>
</feature>
<evidence type="ECO:0000256" key="5">
    <source>
        <dbReference type="ARBA" id="ARBA00023136"/>
    </source>
</evidence>
<comment type="caution">
    <text evidence="10">The sequence shown here is derived from an EMBL/GenBank/DDBJ whole genome shotgun (WGS) entry which is preliminary data.</text>
</comment>
<dbReference type="Gene3D" id="2.40.50.100">
    <property type="match status" value="1"/>
</dbReference>
<keyword evidence="6" id="KW-0175">Coiled coil</keyword>
<keyword evidence="11" id="KW-1185">Reference proteome</keyword>
<feature type="domain" description="Multidrug resistance protein MdtA-like barrel-sandwich hybrid" evidence="8">
    <location>
        <begin position="58"/>
        <end position="235"/>
    </location>
</feature>
<evidence type="ECO:0000256" key="3">
    <source>
        <dbReference type="ARBA" id="ARBA00022692"/>
    </source>
</evidence>
<feature type="transmembrane region" description="Helical" evidence="7">
    <location>
        <begin position="17"/>
        <end position="38"/>
    </location>
</feature>
<feature type="domain" description="CusB-like beta-barrel" evidence="9">
    <location>
        <begin position="245"/>
        <end position="284"/>
    </location>
</feature>
<accession>A0ABY2UDM2</accession>
<dbReference type="InterPro" id="IPR058792">
    <property type="entry name" value="Beta-barrel_RND_2"/>
</dbReference>
<dbReference type="Gene3D" id="2.40.30.170">
    <property type="match status" value="1"/>
</dbReference>
<name>A0ABY2UDM2_9GAMM</name>
<protein>
    <submittedName>
        <fullName evidence="10">HlyD family secretion protein</fullName>
    </submittedName>
</protein>
<dbReference type="PANTHER" id="PTHR30386">
    <property type="entry name" value="MEMBRANE FUSION SUBUNIT OF EMRAB-TOLC MULTIDRUG EFFLUX PUMP"/>
    <property type="match status" value="1"/>
</dbReference>
<dbReference type="SUPFAM" id="SSF111369">
    <property type="entry name" value="HlyD-like secretion proteins"/>
    <property type="match status" value="1"/>
</dbReference>
<comment type="similarity">
    <text evidence="2">Belongs to the membrane fusion protein (MFP) (TC 8.A.1) family.</text>
</comment>